<dbReference type="Proteomes" id="UP001314169">
    <property type="component" value="Chromosome 5"/>
</dbReference>
<accession>A0ABP0A6I9</accession>
<gene>
    <name evidence="1" type="ORF">MPIPNATIZW_LOCUS13605</name>
</gene>
<reference evidence="1" key="1">
    <citation type="submission" date="2023-12" db="EMBL/GenBank/DDBJ databases">
        <authorList>
            <person name="Brown T."/>
        </authorList>
    </citation>
    <scope>NUCLEOTIDE SEQUENCE</scope>
</reference>
<dbReference type="EMBL" id="OY882862">
    <property type="protein sequence ID" value="CAK6445299.1"/>
    <property type="molecule type" value="Genomic_DNA"/>
</dbReference>
<sequence>MCHMKWVRSALSSEALLEGKGPPTHSCILLGPDVQCGGPCLSGFLGLMSAYEQLSLRSHGAPELIITKHPSNAPSTGLNFVFPQESPPTPYEVLEALGD</sequence>
<evidence type="ECO:0000313" key="2">
    <source>
        <dbReference type="Proteomes" id="UP001314169"/>
    </source>
</evidence>
<organism evidence="1 2">
    <name type="scientific">Pipistrellus nathusii</name>
    <name type="common">Nathusius' pipistrelle</name>
    <dbReference type="NCBI Taxonomy" id="59473"/>
    <lineage>
        <taxon>Eukaryota</taxon>
        <taxon>Metazoa</taxon>
        <taxon>Chordata</taxon>
        <taxon>Craniata</taxon>
        <taxon>Vertebrata</taxon>
        <taxon>Euteleostomi</taxon>
        <taxon>Mammalia</taxon>
        <taxon>Eutheria</taxon>
        <taxon>Laurasiatheria</taxon>
        <taxon>Chiroptera</taxon>
        <taxon>Yangochiroptera</taxon>
        <taxon>Vespertilionidae</taxon>
        <taxon>Pipistrellus</taxon>
    </lineage>
</organism>
<protein>
    <submittedName>
        <fullName evidence="1">Uncharacterized protein</fullName>
    </submittedName>
</protein>
<name>A0ABP0A6I9_PIPNA</name>
<evidence type="ECO:0000313" key="1">
    <source>
        <dbReference type="EMBL" id="CAK6445299.1"/>
    </source>
</evidence>
<keyword evidence="2" id="KW-1185">Reference proteome</keyword>
<proteinExistence type="predicted"/>